<dbReference type="PANTHER" id="PTHR45907:SF16">
    <property type="entry name" value="SERPENTINE RECEPTOR, CLASS J"/>
    <property type="match status" value="1"/>
</dbReference>
<sequence>MGSFIYRLLLLKEFENRLSFSSIFSWMIAYTALSSLIWFIIGSFACVLDKETRLVLGNFLSGSLPNPIIHTPVNIDNYVIALYWVDCSMFRTTFEKGRWEVIGYITAVLSLFFVDYCVMVYCTVHIIKLFDTHNSMSKFTMQLQRKLLRSLIGQMIFPLFTIYNAAFVSMALPIIGSYAFPIVAVFMPNLCELNALADGTVLMVTVTQYRRDIIEILE</sequence>
<dbReference type="Pfam" id="PF10326">
    <property type="entry name" value="7TM_GPCR_Str"/>
    <property type="match status" value="1"/>
</dbReference>
<dbReference type="AlphaFoldDB" id="A0AAV5TL73"/>
<organism evidence="2 3">
    <name type="scientific">Pristionchus entomophagus</name>
    <dbReference type="NCBI Taxonomy" id="358040"/>
    <lineage>
        <taxon>Eukaryota</taxon>
        <taxon>Metazoa</taxon>
        <taxon>Ecdysozoa</taxon>
        <taxon>Nematoda</taxon>
        <taxon>Chromadorea</taxon>
        <taxon>Rhabditida</taxon>
        <taxon>Rhabditina</taxon>
        <taxon>Diplogasteromorpha</taxon>
        <taxon>Diplogasteroidea</taxon>
        <taxon>Neodiplogasteridae</taxon>
        <taxon>Pristionchus</taxon>
    </lineage>
</organism>
<gene>
    <name evidence="2" type="ORF">PENTCL1PPCAC_17289</name>
</gene>
<dbReference type="InterPro" id="IPR019423">
    <property type="entry name" value="7TM_GPCR_serpentine_rcpt_Srj"/>
</dbReference>
<keyword evidence="1" id="KW-0472">Membrane</keyword>
<name>A0AAV5TL73_9BILA</name>
<reference evidence="2" key="1">
    <citation type="submission" date="2023-10" db="EMBL/GenBank/DDBJ databases">
        <title>Genome assembly of Pristionchus species.</title>
        <authorList>
            <person name="Yoshida K."/>
            <person name="Sommer R.J."/>
        </authorList>
    </citation>
    <scope>NUCLEOTIDE SEQUENCE</scope>
    <source>
        <strain evidence="2">RS0144</strain>
    </source>
</reference>
<dbReference type="EMBL" id="BTSX01000004">
    <property type="protein sequence ID" value="GMS95114.1"/>
    <property type="molecule type" value="Genomic_DNA"/>
</dbReference>
<feature type="transmembrane region" description="Helical" evidence="1">
    <location>
        <begin position="101"/>
        <end position="130"/>
    </location>
</feature>
<dbReference type="Proteomes" id="UP001432027">
    <property type="component" value="Unassembled WGS sequence"/>
</dbReference>
<accession>A0AAV5TL73</accession>
<dbReference type="PANTHER" id="PTHR45907">
    <property type="entry name" value="SERPENTINE RECEPTOR, CLASS J"/>
    <property type="match status" value="1"/>
</dbReference>
<proteinExistence type="predicted"/>
<keyword evidence="1" id="KW-1133">Transmembrane helix</keyword>
<evidence type="ECO:0008006" key="4">
    <source>
        <dbReference type="Google" id="ProtNLM"/>
    </source>
</evidence>
<protein>
    <recommendedName>
        <fullName evidence="4">G protein-coupled receptor</fullName>
    </recommendedName>
</protein>
<keyword evidence="1" id="KW-0812">Transmembrane</keyword>
<evidence type="ECO:0000313" key="3">
    <source>
        <dbReference type="Proteomes" id="UP001432027"/>
    </source>
</evidence>
<feature type="transmembrane region" description="Helical" evidence="1">
    <location>
        <begin position="151"/>
        <end position="180"/>
    </location>
</feature>
<keyword evidence="3" id="KW-1185">Reference proteome</keyword>
<evidence type="ECO:0000313" key="2">
    <source>
        <dbReference type="EMBL" id="GMS95114.1"/>
    </source>
</evidence>
<feature type="transmembrane region" description="Helical" evidence="1">
    <location>
        <begin position="20"/>
        <end position="41"/>
    </location>
</feature>
<evidence type="ECO:0000256" key="1">
    <source>
        <dbReference type="SAM" id="Phobius"/>
    </source>
</evidence>
<dbReference type="InterPro" id="IPR019428">
    <property type="entry name" value="7TM_GPCR_serpentine_rcpt_Str"/>
</dbReference>
<feature type="non-terminal residue" evidence="2">
    <location>
        <position position="218"/>
    </location>
</feature>
<comment type="caution">
    <text evidence="2">The sequence shown here is derived from an EMBL/GenBank/DDBJ whole genome shotgun (WGS) entry which is preliminary data.</text>
</comment>